<gene>
    <name evidence="3" type="ORF">GX888_02325</name>
</gene>
<dbReference type="Pfam" id="PF05343">
    <property type="entry name" value="Peptidase_M42"/>
    <property type="match status" value="1"/>
</dbReference>
<dbReference type="EMBL" id="JAAZIL010000055">
    <property type="protein sequence ID" value="NLZ24557.1"/>
    <property type="molecule type" value="Genomic_DNA"/>
</dbReference>
<evidence type="ECO:0000256" key="2">
    <source>
        <dbReference type="ARBA" id="ARBA00022801"/>
    </source>
</evidence>
<dbReference type="GO" id="GO:0046872">
    <property type="term" value="F:metal ion binding"/>
    <property type="evidence" value="ECO:0007669"/>
    <property type="project" value="UniProtKB-KW"/>
</dbReference>
<name>A0A847VDY6_9BACT</name>
<evidence type="ECO:0000313" key="4">
    <source>
        <dbReference type="Proteomes" id="UP000564033"/>
    </source>
</evidence>
<keyword evidence="2" id="KW-0378">Hydrolase</keyword>
<evidence type="ECO:0000256" key="1">
    <source>
        <dbReference type="ARBA" id="ARBA00022723"/>
    </source>
</evidence>
<proteinExistence type="predicted"/>
<organism evidence="3 4">
    <name type="scientific">Candidatus Dojkabacteria bacterium</name>
    <dbReference type="NCBI Taxonomy" id="2099670"/>
    <lineage>
        <taxon>Bacteria</taxon>
        <taxon>Candidatus Dojkabacteria</taxon>
    </lineage>
</organism>
<reference evidence="3 4" key="1">
    <citation type="journal article" date="2020" name="Biotechnol. Biofuels">
        <title>New insights from the biogas microbiome by comprehensive genome-resolved metagenomics of nearly 1600 species originating from multiple anaerobic digesters.</title>
        <authorList>
            <person name="Campanaro S."/>
            <person name="Treu L."/>
            <person name="Rodriguez-R L.M."/>
            <person name="Kovalovszki A."/>
            <person name="Ziels R.M."/>
            <person name="Maus I."/>
            <person name="Zhu X."/>
            <person name="Kougias P.G."/>
            <person name="Basile A."/>
            <person name="Luo G."/>
            <person name="Schluter A."/>
            <person name="Konstantinidis K.T."/>
            <person name="Angelidaki I."/>
        </authorList>
    </citation>
    <scope>NUCLEOTIDE SEQUENCE [LARGE SCALE GENOMIC DNA]</scope>
    <source>
        <strain evidence="3">AS19jrsBPTG_9</strain>
    </source>
</reference>
<dbReference type="Gene3D" id="3.40.630.10">
    <property type="entry name" value="Zn peptidases"/>
    <property type="match status" value="1"/>
</dbReference>
<sequence length="391" mass="44674">MLDKKLIKIIKEYYEIPSAPFCVGQKSEYIKSYLSNKGLEYEETPYYISSILRESTNGKRILFFSHLDHPGFIFRNSRGGIALGTLYLDRITEYAPISIYSPQGKYLGDVELKRAYGLGNRDIEVSSDFNIPKNSQGLWNTGETKFTDSKILGRSHDNDIATCLMLYNIDNVSKGEYGIQYIFTKYEEVLQQSSYNISRNNSLNISRDDIVVNLESMKVYPISKDGKYSNLNYKDGPILNISEKSCLYNTQERNLAESMINNISEGENIQIQRGLAGGTTDARHIVEFGLTHNVVTLNIPNMYKHNTDGESIRPEEVSTKDVLSVSEIIRNILSSNDLDFSENSKDIKSDFYKELIEKRKSLNILNRRLDIASYDIARRGYYFPESILDSV</sequence>
<feature type="non-terminal residue" evidence="3">
    <location>
        <position position="391"/>
    </location>
</feature>
<comment type="caution">
    <text evidence="3">The sequence shown here is derived from an EMBL/GenBank/DDBJ whole genome shotgun (WGS) entry which is preliminary data.</text>
</comment>
<dbReference type="Proteomes" id="UP000564033">
    <property type="component" value="Unassembled WGS sequence"/>
</dbReference>
<protein>
    <recommendedName>
        <fullName evidence="5">M20/M25/M40 family metallo-hydrolase</fullName>
    </recommendedName>
</protein>
<dbReference type="GO" id="GO:0016787">
    <property type="term" value="F:hydrolase activity"/>
    <property type="evidence" value="ECO:0007669"/>
    <property type="project" value="UniProtKB-KW"/>
</dbReference>
<evidence type="ECO:0000313" key="3">
    <source>
        <dbReference type="EMBL" id="NLZ24557.1"/>
    </source>
</evidence>
<keyword evidence="1" id="KW-0479">Metal-binding</keyword>
<dbReference type="SUPFAM" id="SSF53187">
    <property type="entry name" value="Zn-dependent exopeptidases"/>
    <property type="match status" value="1"/>
</dbReference>
<dbReference type="AlphaFoldDB" id="A0A847VDY6"/>
<accession>A0A847VDY6</accession>
<dbReference type="InterPro" id="IPR008007">
    <property type="entry name" value="Peptidase_M42"/>
</dbReference>
<evidence type="ECO:0008006" key="5">
    <source>
        <dbReference type="Google" id="ProtNLM"/>
    </source>
</evidence>